<proteinExistence type="predicted"/>
<feature type="region of interest" description="Disordered" evidence="1">
    <location>
        <begin position="129"/>
        <end position="150"/>
    </location>
</feature>
<gene>
    <name evidence="2" type="ORF">DFQ27_007465</name>
</gene>
<feature type="region of interest" description="Disordered" evidence="1">
    <location>
        <begin position="186"/>
        <end position="205"/>
    </location>
</feature>
<keyword evidence="3" id="KW-1185">Reference proteome</keyword>
<organism evidence="2 3">
    <name type="scientific">Actinomortierella ambigua</name>
    <dbReference type="NCBI Taxonomy" id="1343610"/>
    <lineage>
        <taxon>Eukaryota</taxon>
        <taxon>Fungi</taxon>
        <taxon>Fungi incertae sedis</taxon>
        <taxon>Mucoromycota</taxon>
        <taxon>Mortierellomycotina</taxon>
        <taxon>Mortierellomycetes</taxon>
        <taxon>Mortierellales</taxon>
        <taxon>Mortierellaceae</taxon>
        <taxon>Actinomortierella</taxon>
    </lineage>
</organism>
<name>A0A9P6QL51_9FUNG</name>
<dbReference type="Gene3D" id="1.25.40.10">
    <property type="entry name" value="Tetratricopeptide repeat domain"/>
    <property type="match status" value="1"/>
</dbReference>
<feature type="region of interest" description="Disordered" evidence="1">
    <location>
        <begin position="1"/>
        <end position="24"/>
    </location>
</feature>
<evidence type="ECO:0000313" key="2">
    <source>
        <dbReference type="EMBL" id="KAG0268122.1"/>
    </source>
</evidence>
<evidence type="ECO:0008006" key="4">
    <source>
        <dbReference type="Google" id="ProtNLM"/>
    </source>
</evidence>
<dbReference type="Pfam" id="PF06552">
    <property type="entry name" value="TOM20_plant"/>
    <property type="match status" value="1"/>
</dbReference>
<dbReference type="AlphaFoldDB" id="A0A9P6QL51"/>
<protein>
    <recommendedName>
        <fullName evidence="4">TPR-like protein</fullName>
    </recommendedName>
</protein>
<evidence type="ECO:0000313" key="3">
    <source>
        <dbReference type="Proteomes" id="UP000807716"/>
    </source>
</evidence>
<dbReference type="InterPro" id="IPR011990">
    <property type="entry name" value="TPR-like_helical_dom_sf"/>
</dbReference>
<evidence type="ECO:0000256" key="1">
    <source>
        <dbReference type="SAM" id="MobiDB-lite"/>
    </source>
</evidence>
<dbReference type="SUPFAM" id="SSF48452">
    <property type="entry name" value="TPR-like"/>
    <property type="match status" value="2"/>
</dbReference>
<feature type="compositionally biased region" description="Basic residues" evidence="1">
    <location>
        <begin position="1"/>
        <end position="16"/>
    </location>
</feature>
<comment type="caution">
    <text evidence="2">The sequence shown here is derived from an EMBL/GenBank/DDBJ whole genome shotgun (WGS) entry which is preliminary data.</text>
</comment>
<dbReference type="EMBL" id="JAAAJB010000059">
    <property type="protein sequence ID" value="KAG0268122.1"/>
    <property type="molecule type" value="Genomic_DNA"/>
</dbReference>
<dbReference type="Proteomes" id="UP000807716">
    <property type="component" value="Unassembled WGS sequence"/>
</dbReference>
<dbReference type="OrthoDB" id="5328412at2759"/>
<sequence length="598" mass="66297">MKKHIGRSGAKDKKKAAAAAKEPQTWEEYMEGERYATGEKARRYYEKAGDMYHKAHRLNPQDADIIYNLGRILYILVDFTFSPCQKLSLLNASILRFRKALNYDPDNADSLFNLGQAMATHADLIQDHTEDEEHDHDHGESAENSTGVDNPEEQAAIELQEAVALFERCFVLQQRDLFEAVQLAHPTEEADKVEKPEGLAEQEQRELSAQAGVLIDTLISTSQALTSLAFSVEDPLRAKDYYKQGIDKLEIALGVAGDRLLWPQEDEDEKKKGKGRDLDAASSTLSLLGDDEMDGEIAPAVRPVSVFREAEPSSETVKKAEKLCDIHLQYSNLLSSQSDRSFQDTGKINEDLYEASLRHLDIVLGQQPRHVEALCDKGDMLGSWAQGLVAYVIDTGADSENGADSEVTAWDSASNVALAEAPKREVASARSQASLSKRIWQLFALATRSFLSALEVEPQNTSILEKLGDIHWTRSRLGSAVAVKNRAQLLNNANVYYRYAWESCRETGAGGGAAGAGGASNGGQDSVDEEQRLEILLSWAQVLRAMPGRQEDVLRVLKQWKRYGGTKQMLKDLIEGHASDILQEDFLEFALDLVRKGL</sequence>
<reference evidence="2" key="1">
    <citation type="journal article" date="2020" name="Fungal Divers.">
        <title>Resolving the Mortierellaceae phylogeny through synthesis of multi-gene phylogenetics and phylogenomics.</title>
        <authorList>
            <person name="Vandepol N."/>
            <person name="Liber J."/>
            <person name="Desiro A."/>
            <person name="Na H."/>
            <person name="Kennedy M."/>
            <person name="Barry K."/>
            <person name="Grigoriev I.V."/>
            <person name="Miller A.N."/>
            <person name="O'Donnell K."/>
            <person name="Stajich J.E."/>
            <person name="Bonito G."/>
        </authorList>
    </citation>
    <scope>NUCLEOTIDE SEQUENCE</scope>
    <source>
        <strain evidence="2">BC1065</strain>
    </source>
</reference>
<accession>A0A9P6QL51</accession>